<keyword evidence="3" id="KW-1185">Reference proteome</keyword>
<accession>A0ABP0R667</accession>
<evidence type="ECO:0000313" key="2">
    <source>
        <dbReference type="EMBL" id="CAK9096048.1"/>
    </source>
</evidence>
<dbReference type="EMBL" id="CAXAMN010025572">
    <property type="protein sequence ID" value="CAK9096048.1"/>
    <property type="molecule type" value="Genomic_DNA"/>
</dbReference>
<name>A0ABP0R667_9DINO</name>
<organism evidence="2 3">
    <name type="scientific">Durusdinium trenchii</name>
    <dbReference type="NCBI Taxonomy" id="1381693"/>
    <lineage>
        <taxon>Eukaryota</taxon>
        <taxon>Sar</taxon>
        <taxon>Alveolata</taxon>
        <taxon>Dinophyceae</taxon>
        <taxon>Suessiales</taxon>
        <taxon>Symbiodiniaceae</taxon>
        <taxon>Durusdinium</taxon>
    </lineage>
</organism>
<comment type="caution">
    <text evidence="2">The sequence shown here is derived from an EMBL/GenBank/DDBJ whole genome shotgun (WGS) entry which is preliminary data.</text>
</comment>
<evidence type="ECO:0000256" key="1">
    <source>
        <dbReference type="SAM" id="MobiDB-lite"/>
    </source>
</evidence>
<sequence>MFLGFSIGFCSASISDSWVASMSGEVICFVFPGAAGHVNPSLPIARRLVQQGYQVEYVCSEALRAPIAATGATFRDVDFVVVPRAAGDVSSAREMIVSTLQAYEDPGANAWALNFGSLAASKLIPIFVDFLRELAPKLLVYCPVLCSYAHLAASHLKIPDVSLLTASGPGFWDAAFTTHGGSAKQLCEAIGKNAANNKAVQEIRAFLGKPELKLNTSEPLICDYYTRLNLVTTIPSLADPLNDADAQFYREARDGPPVWSRPGGARLPLHRSLFGRARRGREERGVGAAKALGGDPGSHGPEARDHLRLHGHGAHRRSSRPWLAWSEWHAAHGPAALPGGLPCHLSCSWRCGFPVAGGGAGERAGGGARGTGGTKELQVSEAPAASGAPDEGLPLRDARGAELLHRSPERGHSHGGLSRLRGSAGERPARGAFGRGPPGAAAGGGWSRGSRRGVRLGDLRGARL</sequence>
<gene>
    <name evidence="2" type="ORF">CCMP2556_LOCUS45696</name>
</gene>
<dbReference type="SUPFAM" id="SSF53756">
    <property type="entry name" value="UDP-Glycosyltransferase/glycogen phosphorylase"/>
    <property type="match status" value="1"/>
</dbReference>
<feature type="compositionally biased region" description="Basic and acidic residues" evidence="1">
    <location>
        <begin position="455"/>
        <end position="464"/>
    </location>
</feature>
<feature type="compositionally biased region" description="Gly residues" evidence="1">
    <location>
        <begin position="433"/>
        <end position="447"/>
    </location>
</feature>
<feature type="region of interest" description="Disordered" evidence="1">
    <location>
        <begin position="278"/>
        <end position="305"/>
    </location>
</feature>
<feature type="compositionally biased region" description="Gly residues" evidence="1">
    <location>
        <begin position="360"/>
        <end position="373"/>
    </location>
</feature>
<dbReference type="Gene3D" id="3.40.50.2000">
    <property type="entry name" value="Glycogen Phosphorylase B"/>
    <property type="match status" value="1"/>
</dbReference>
<protein>
    <submittedName>
        <fullName evidence="2">Uncharacterized protein</fullName>
    </submittedName>
</protein>
<evidence type="ECO:0000313" key="3">
    <source>
        <dbReference type="Proteomes" id="UP001642484"/>
    </source>
</evidence>
<feature type="region of interest" description="Disordered" evidence="1">
    <location>
        <begin position="360"/>
        <end position="464"/>
    </location>
</feature>
<feature type="compositionally biased region" description="Basic and acidic residues" evidence="1">
    <location>
        <begin position="393"/>
        <end position="412"/>
    </location>
</feature>
<proteinExistence type="predicted"/>
<reference evidence="2 3" key="1">
    <citation type="submission" date="2024-02" db="EMBL/GenBank/DDBJ databases">
        <authorList>
            <person name="Chen Y."/>
            <person name="Shah S."/>
            <person name="Dougan E. K."/>
            <person name="Thang M."/>
            <person name="Chan C."/>
        </authorList>
    </citation>
    <scope>NUCLEOTIDE SEQUENCE [LARGE SCALE GENOMIC DNA]</scope>
</reference>
<dbReference type="Proteomes" id="UP001642484">
    <property type="component" value="Unassembled WGS sequence"/>
</dbReference>